<dbReference type="HAMAP" id="MF_01963">
    <property type="entry name" value="MTAP"/>
    <property type="match status" value="1"/>
</dbReference>
<gene>
    <name evidence="6" type="ORF">NliqN6_2045</name>
</gene>
<evidence type="ECO:0000256" key="3">
    <source>
        <dbReference type="ARBA" id="ARBA00022726"/>
    </source>
</evidence>
<keyword evidence="1 4" id="KW-0328">Glycosyltransferase</keyword>
<evidence type="ECO:0000313" key="7">
    <source>
        <dbReference type="Proteomes" id="UP000620104"/>
    </source>
</evidence>
<keyword evidence="4" id="KW-0539">Nucleus</keyword>
<feature type="domain" description="Nucleoside phosphorylase" evidence="5">
    <location>
        <begin position="13"/>
        <end position="260"/>
    </location>
</feature>
<feature type="binding site" evidence="4">
    <location>
        <begin position="226"/>
        <end position="228"/>
    </location>
    <ligand>
        <name>substrate</name>
    </ligand>
</feature>
<name>A0A8H3YDW6_9TREE</name>
<dbReference type="Proteomes" id="UP000620104">
    <property type="component" value="Unassembled WGS sequence"/>
</dbReference>
<feature type="site" description="Important for substrate specificity" evidence="4">
    <location>
        <position position="184"/>
    </location>
</feature>
<dbReference type="UniPathway" id="UPA00904">
    <property type="reaction ID" value="UER00873"/>
</dbReference>
<dbReference type="SUPFAM" id="SSF53167">
    <property type="entry name" value="Purine and uridine phosphorylases"/>
    <property type="match status" value="1"/>
</dbReference>
<dbReference type="CDD" id="cd09010">
    <property type="entry name" value="MTAP_SsMTAPII_like_MTIP"/>
    <property type="match status" value="1"/>
</dbReference>
<dbReference type="InterPro" id="IPR010044">
    <property type="entry name" value="MTAP"/>
</dbReference>
<keyword evidence="2 4" id="KW-0808">Transferase</keyword>
<comment type="catalytic activity">
    <reaction evidence="4">
        <text>S-methyl-5'-thioadenosine + phosphate = 5-(methylsulfanyl)-alpha-D-ribose 1-phosphate + adenine</text>
        <dbReference type="Rhea" id="RHEA:11852"/>
        <dbReference type="ChEBI" id="CHEBI:16708"/>
        <dbReference type="ChEBI" id="CHEBI:17509"/>
        <dbReference type="ChEBI" id="CHEBI:43474"/>
        <dbReference type="ChEBI" id="CHEBI:58533"/>
        <dbReference type="EC" id="2.4.2.28"/>
    </reaction>
</comment>
<comment type="subunit">
    <text evidence="4">Homotrimer.</text>
</comment>
<dbReference type="Gene3D" id="3.40.50.1580">
    <property type="entry name" value="Nucleoside phosphorylase domain"/>
    <property type="match status" value="1"/>
</dbReference>
<dbReference type="EMBL" id="BLZA01000013">
    <property type="protein sequence ID" value="GHJ85643.1"/>
    <property type="molecule type" value="Genomic_DNA"/>
</dbReference>
<dbReference type="Pfam" id="PF01048">
    <property type="entry name" value="PNP_UDP_1"/>
    <property type="match status" value="1"/>
</dbReference>
<keyword evidence="4" id="KW-0963">Cytoplasm</keyword>
<evidence type="ECO:0000256" key="2">
    <source>
        <dbReference type="ARBA" id="ARBA00022679"/>
    </source>
</evidence>
<organism evidence="6 7">
    <name type="scientific">Naganishia liquefaciens</name>
    <dbReference type="NCBI Taxonomy" id="104408"/>
    <lineage>
        <taxon>Eukaryota</taxon>
        <taxon>Fungi</taxon>
        <taxon>Dikarya</taxon>
        <taxon>Basidiomycota</taxon>
        <taxon>Agaricomycotina</taxon>
        <taxon>Tremellomycetes</taxon>
        <taxon>Filobasidiales</taxon>
        <taxon>Filobasidiaceae</taxon>
        <taxon>Naganishia</taxon>
    </lineage>
</organism>
<dbReference type="GO" id="GO:0006166">
    <property type="term" value="P:purine ribonucleoside salvage"/>
    <property type="evidence" value="ECO:0007669"/>
    <property type="project" value="UniProtKB-KW"/>
</dbReference>
<accession>A0A8H3YDW6</accession>
<comment type="similarity">
    <text evidence="4">Belongs to the PNP/MTAP phosphorylase family. MTAP subfamily.</text>
</comment>
<dbReference type="OrthoDB" id="431409at2759"/>
<feature type="binding site" evidence="4">
    <location>
        <begin position="62"/>
        <end position="63"/>
    </location>
    <ligand>
        <name>phosphate</name>
        <dbReference type="ChEBI" id="CHEBI:43474"/>
    </ligand>
</feature>
<feature type="binding site" evidence="4">
    <location>
        <begin position="95"/>
        <end position="96"/>
    </location>
    <ligand>
        <name>phosphate</name>
        <dbReference type="ChEBI" id="CHEBI:43474"/>
    </ligand>
</feature>
<evidence type="ECO:0000256" key="4">
    <source>
        <dbReference type="HAMAP-Rule" id="MF_03155"/>
    </source>
</evidence>
<dbReference type="AlphaFoldDB" id="A0A8H3YDW6"/>
<dbReference type="InterPro" id="IPR000845">
    <property type="entry name" value="Nucleoside_phosphorylase_d"/>
</dbReference>
<dbReference type="GO" id="GO:0017061">
    <property type="term" value="F:S-methyl-5-thioadenosine phosphorylase activity"/>
    <property type="evidence" value="ECO:0007669"/>
    <property type="project" value="UniProtKB-UniRule"/>
</dbReference>
<comment type="subcellular location">
    <subcellularLocation>
        <location evidence="4">Cytoplasm</location>
    </subcellularLocation>
    <subcellularLocation>
        <location evidence="4">Nucleus</location>
    </subcellularLocation>
</comment>
<sequence length="310" mass="33760">MTTETTQQKPVLVGVIGGSGLYKLDNMTHVATVNPETPWGFPSSPITIAALPSGTQIAFLARHGFHHQHTPTEVPARANIAAFKSIGVQAIVAFSAVGSLREEVAPGDFVIPNSIIDRTKGIRPSTYFQNVGIVAHAMFGDAFDNDLIEFIKPLVKKVLDEHPEGSVRMHSEKTVVCMEGPQFSTRAESEMYRTLGGDIINMSVLPEAKLAREAEISYAMICTSTDYDCWRVSEEPVTVAEVVKTLHTNASTSKLVTISILDHLHEAIASGSLQLKAKGAMEYSIITKKEAWPAESKKMLSYILPAYFGN</sequence>
<comment type="pathway">
    <text evidence="4">Amino-acid biosynthesis; L-methionine biosynthesis via salvage pathway; S-methyl-5-thio-alpha-D-ribose 1-phosphate from S-methyl-5'-thioadenosine (phosphorylase route): step 1/1.</text>
</comment>
<keyword evidence="7" id="KW-1185">Reference proteome</keyword>
<evidence type="ECO:0000256" key="1">
    <source>
        <dbReference type="ARBA" id="ARBA00022676"/>
    </source>
</evidence>
<dbReference type="NCBIfam" id="TIGR01694">
    <property type="entry name" value="MTAP"/>
    <property type="match status" value="1"/>
</dbReference>
<evidence type="ECO:0000259" key="5">
    <source>
        <dbReference type="Pfam" id="PF01048"/>
    </source>
</evidence>
<dbReference type="FunFam" id="3.40.50.1580:FF:000008">
    <property type="entry name" value="S-methyl-5'-thioadenosine phosphorylase"/>
    <property type="match status" value="1"/>
</dbReference>
<reference evidence="6" key="1">
    <citation type="submission" date="2020-07" db="EMBL/GenBank/DDBJ databases">
        <title>Draft Genome Sequence of a Deep-Sea Yeast, Naganishia (Cryptococcus) liquefaciens strain N6.</title>
        <authorList>
            <person name="Han Y.W."/>
            <person name="Kajitani R."/>
            <person name="Morimoto H."/>
            <person name="Parhat M."/>
            <person name="Tsubouchi H."/>
            <person name="Bakenova O."/>
            <person name="Ogata M."/>
            <person name="Argunhan B."/>
            <person name="Aoki R."/>
            <person name="Kajiwara S."/>
            <person name="Itoh T."/>
            <person name="Iwasaki H."/>
        </authorList>
    </citation>
    <scope>NUCLEOTIDE SEQUENCE</scope>
    <source>
        <strain evidence="6">N6</strain>
    </source>
</reference>
<proteinExistence type="inferred from homology"/>
<feature type="binding site" evidence="4">
    <location>
        <position position="203"/>
    </location>
    <ligand>
        <name>phosphate</name>
        <dbReference type="ChEBI" id="CHEBI:43474"/>
    </ligand>
</feature>
<feature type="binding site" evidence="4">
    <location>
        <position position="19"/>
    </location>
    <ligand>
        <name>phosphate</name>
        <dbReference type="ChEBI" id="CHEBI:43474"/>
    </ligand>
</feature>
<dbReference type="GO" id="GO:0005829">
    <property type="term" value="C:cytosol"/>
    <property type="evidence" value="ECO:0007669"/>
    <property type="project" value="TreeGrafter"/>
</dbReference>
<comment type="function">
    <text evidence="4">Catalyzes the reversible phosphorylation of S-methyl-5'-thioadenosine (MTA) to adenine and 5-methylthioribose-1-phosphate. Involved in the breakdown of MTA, a major by-product of polyamine biosynthesis. Responsible for the first step in the methionine salvage pathway after MTA has been generated from S-adenosylmethionine. Has broad substrate specificity with 6-aminopurine nucleosides as preferred substrates.</text>
</comment>
<comment type="caution">
    <text evidence="6">The sequence shown here is derived from an EMBL/GenBank/DDBJ whole genome shotgun (WGS) entry which is preliminary data.</text>
</comment>
<dbReference type="PANTHER" id="PTHR42679:SF2">
    <property type="entry name" value="S-METHYL-5'-THIOADENOSINE PHOSPHORYLASE"/>
    <property type="match status" value="1"/>
</dbReference>
<dbReference type="InterPro" id="IPR035994">
    <property type="entry name" value="Nucleoside_phosphorylase_sf"/>
</dbReference>
<keyword evidence="3 4" id="KW-0660">Purine salvage</keyword>
<protein>
    <recommendedName>
        <fullName evidence="4">S-methyl-5'-thioadenosine phosphorylase</fullName>
        <ecNumber evidence="4">2.4.2.28</ecNumber>
    </recommendedName>
    <alternativeName>
        <fullName evidence="4">5'-methylthioadenosine phosphorylase</fullName>
        <shortName evidence="4">MTA phosphorylase</shortName>
        <shortName evidence="4">MTAP</shortName>
        <shortName evidence="4">MTAPase</shortName>
    </alternativeName>
</protein>
<dbReference type="GO" id="GO:0005634">
    <property type="term" value="C:nucleus"/>
    <property type="evidence" value="ECO:0007669"/>
    <property type="project" value="UniProtKB-SubCell"/>
</dbReference>
<evidence type="ECO:0000313" key="6">
    <source>
        <dbReference type="EMBL" id="GHJ85643.1"/>
    </source>
</evidence>
<dbReference type="PANTHER" id="PTHR42679">
    <property type="entry name" value="S-METHYL-5'-THIOADENOSINE PHOSPHORYLASE"/>
    <property type="match status" value="1"/>
</dbReference>
<feature type="binding site" evidence="4">
    <location>
        <position position="202"/>
    </location>
    <ligand>
        <name>substrate</name>
    </ligand>
</feature>
<dbReference type="GO" id="GO:0019509">
    <property type="term" value="P:L-methionine salvage from methylthioadenosine"/>
    <property type="evidence" value="ECO:0007669"/>
    <property type="project" value="UniProtKB-UniRule"/>
</dbReference>
<dbReference type="EC" id="2.4.2.28" evidence="4"/>
<feature type="site" description="Important for substrate specificity" evidence="4">
    <location>
        <position position="239"/>
    </location>
</feature>